<dbReference type="Gene3D" id="1.10.630.10">
    <property type="entry name" value="Cytochrome P450"/>
    <property type="match status" value="1"/>
</dbReference>
<dbReference type="PRINTS" id="PR00359">
    <property type="entry name" value="BP450"/>
</dbReference>
<keyword evidence="2" id="KW-0560">Oxidoreductase</keyword>
<dbReference type="CDD" id="cd11037">
    <property type="entry name" value="CYP199A2-like"/>
    <property type="match status" value="1"/>
</dbReference>
<keyword evidence="4" id="KW-1185">Reference proteome</keyword>
<comment type="caution">
    <text evidence="3">The sequence shown here is derived from an EMBL/GenBank/DDBJ whole genome shotgun (WGS) entry which is preliminary data.</text>
</comment>
<keyword evidence="2" id="KW-0408">Iron</keyword>
<dbReference type="EMBL" id="JBBHJY010000001">
    <property type="protein sequence ID" value="MEJ6008807.1"/>
    <property type="molecule type" value="Genomic_DNA"/>
</dbReference>
<comment type="similarity">
    <text evidence="1 2">Belongs to the cytochrome P450 family.</text>
</comment>
<keyword evidence="2" id="KW-0479">Metal-binding</keyword>
<dbReference type="Proteomes" id="UP001379235">
    <property type="component" value="Unassembled WGS sequence"/>
</dbReference>
<evidence type="ECO:0000313" key="4">
    <source>
        <dbReference type="Proteomes" id="UP001379235"/>
    </source>
</evidence>
<dbReference type="PROSITE" id="PS00086">
    <property type="entry name" value="CYTOCHROME_P450"/>
    <property type="match status" value="1"/>
</dbReference>
<keyword evidence="2" id="KW-0349">Heme</keyword>
<sequence length="394" mass="43674">MKISALDFDPYDEAVLTDPFPHHERLREAGPVVWLERYQCYGLARFAEVRDALDDWKTFVSSRGVGLADFATEQPWRPPSLLLEADPPLHERTRGLMNKVASLPSLKARQPEWRAKAAALVGELVGRGTVDAVADLSEAFPLSIFPDMIGLRDEGRENLIPYATTVFNAFGPRNALLEQSMSQAAAATAWVAESCKREFLKPDGWGREVYAAADRGDCSEDEAERLVRSFLSAGVDTTVNGIANLVFAFTQFPDEWRKLKEKPELYRKAIEESLRWGGVAQTFYRTTSRDADVSGTTIPEGSKVLLFLASANRDPRRWDDPDRFDIDRNASGHVGFGFGIHQCLGQMVARYEAEAVLTALVEQVAEIRAAGPATRRPNNTLYALGTLPVELVAA</sequence>
<keyword evidence="2" id="KW-0503">Monooxygenase</keyword>
<proteinExistence type="inferred from homology"/>
<dbReference type="InterPro" id="IPR017972">
    <property type="entry name" value="Cyt_P450_CS"/>
</dbReference>
<protein>
    <submittedName>
        <fullName evidence="3">Cytochrome P450</fullName>
    </submittedName>
</protein>
<dbReference type="Pfam" id="PF00067">
    <property type="entry name" value="p450"/>
    <property type="match status" value="1"/>
</dbReference>
<dbReference type="InterPro" id="IPR001128">
    <property type="entry name" value="Cyt_P450"/>
</dbReference>
<dbReference type="InterPro" id="IPR036396">
    <property type="entry name" value="Cyt_P450_sf"/>
</dbReference>
<dbReference type="InterPro" id="IPR002397">
    <property type="entry name" value="Cyt_P450_B"/>
</dbReference>
<name>A0ABU8S4E3_9SPHN</name>
<dbReference type="SUPFAM" id="SSF48264">
    <property type="entry name" value="Cytochrome P450"/>
    <property type="match status" value="1"/>
</dbReference>
<evidence type="ECO:0000256" key="1">
    <source>
        <dbReference type="ARBA" id="ARBA00010617"/>
    </source>
</evidence>
<dbReference type="PANTHER" id="PTHR46696:SF1">
    <property type="entry name" value="CYTOCHROME P450 YJIB-RELATED"/>
    <property type="match status" value="1"/>
</dbReference>
<accession>A0ABU8S4E3</accession>
<gene>
    <name evidence="3" type="ORF">WG900_02625</name>
</gene>
<dbReference type="RefSeq" id="WP_339964449.1">
    <property type="nucleotide sequence ID" value="NZ_JBBHJY010000001.1"/>
</dbReference>
<evidence type="ECO:0000313" key="3">
    <source>
        <dbReference type="EMBL" id="MEJ6008807.1"/>
    </source>
</evidence>
<dbReference type="PANTHER" id="PTHR46696">
    <property type="entry name" value="P450, PUTATIVE (EUROFUNG)-RELATED"/>
    <property type="match status" value="1"/>
</dbReference>
<organism evidence="3 4">
    <name type="scientific">Novosphingobium aquae</name>
    <dbReference type="NCBI Taxonomy" id="3133435"/>
    <lineage>
        <taxon>Bacteria</taxon>
        <taxon>Pseudomonadati</taxon>
        <taxon>Pseudomonadota</taxon>
        <taxon>Alphaproteobacteria</taxon>
        <taxon>Sphingomonadales</taxon>
        <taxon>Sphingomonadaceae</taxon>
        <taxon>Novosphingobium</taxon>
    </lineage>
</organism>
<evidence type="ECO:0000256" key="2">
    <source>
        <dbReference type="RuleBase" id="RU000461"/>
    </source>
</evidence>
<reference evidence="3 4" key="1">
    <citation type="submission" date="2024-03" db="EMBL/GenBank/DDBJ databases">
        <authorList>
            <person name="Jo J.-H."/>
        </authorList>
    </citation>
    <scope>NUCLEOTIDE SEQUENCE [LARGE SCALE GENOMIC DNA]</scope>
    <source>
        <strain evidence="3 4">AS3R-12</strain>
    </source>
</reference>